<dbReference type="Pfam" id="PF13614">
    <property type="entry name" value="AAA_31"/>
    <property type="match status" value="1"/>
</dbReference>
<sequence>MTKSICLFNHKGGVSKTTTAFNLGWALADRGNKVLLIDLDSQCNLTGLVMEQDSIDDENMETFYASRDNLTMKPIVDSLINGISAEEFIRNEGGNRLLNTKHENLQLIAGHLDVSDLDAQISLSLKIASGVPATRNIPGNLPQIFQSIGKNRDFDYIIYDLSPNVGGLNEVILMSSDYFIVPTSPDYFCLQAVHSLRKNITKWHVEIERFKTDNNFTNSGFSIKNKPVFLGAIQQRYRPRNQNPAKSFQTWIDKIRDAVNTELVPALNKISCVLDKEKVDTVLAGSDLQAYDLAQVPDFNSLIAISHQVKKPIFALTDEEIATTGRAVKLNGHSLATMTNSRDSFSGIFEDLAERVEILTT</sequence>
<organism evidence="3">
    <name type="scientific">Elizabethkingia anophelis</name>
    <dbReference type="NCBI Taxonomy" id="1117645"/>
    <lineage>
        <taxon>Bacteria</taxon>
        <taxon>Pseudomonadati</taxon>
        <taxon>Bacteroidota</taxon>
        <taxon>Flavobacteriia</taxon>
        <taxon>Flavobacteriales</taxon>
        <taxon>Weeksellaceae</taxon>
        <taxon>Elizabethkingia</taxon>
    </lineage>
</organism>
<dbReference type="Proteomes" id="UP000189738">
    <property type="component" value="Chromosome"/>
</dbReference>
<evidence type="ECO:0000313" key="5">
    <source>
        <dbReference type="Proteomes" id="UP000189738"/>
    </source>
</evidence>
<evidence type="ECO:0000313" key="2">
    <source>
        <dbReference type="EMBL" id="AQX52503.1"/>
    </source>
</evidence>
<dbReference type="PANTHER" id="PTHR13696:SF52">
    <property type="entry name" value="PARA FAMILY PROTEIN CT_582"/>
    <property type="match status" value="1"/>
</dbReference>
<dbReference type="EMBL" id="CP014339">
    <property type="protein sequence ID" value="AQX52503.1"/>
    <property type="molecule type" value="Genomic_DNA"/>
</dbReference>
<evidence type="ECO:0000313" key="4">
    <source>
        <dbReference type="EMBL" id="STC97592.1"/>
    </source>
</evidence>
<dbReference type="SUPFAM" id="SSF52540">
    <property type="entry name" value="P-loop containing nucleoside triphosphate hydrolases"/>
    <property type="match status" value="1"/>
</dbReference>
<gene>
    <name evidence="4" type="primary">soj_1</name>
    <name evidence="2" type="ORF">AYC66_18270</name>
    <name evidence="3" type="ORF">BAY09_08265</name>
    <name evidence="4" type="ORF">NCTC10588_00945</name>
</gene>
<evidence type="ECO:0000259" key="1">
    <source>
        <dbReference type="Pfam" id="PF13614"/>
    </source>
</evidence>
<dbReference type="InterPro" id="IPR027417">
    <property type="entry name" value="P-loop_NTPase"/>
</dbReference>
<reference evidence="4 6" key="3">
    <citation type="submission" date="2018-06" db="EMBL/GenBank/DDBJ databases">
        <authorList>
            <consortium name="Pathogen Informatics"/>
            <person name="Doyle S."/>
        </authorList>
    </citation>
    <scope>NUCLEOTIDE SEQUENCE [LARGE SCALE GENOMIC DNA]</scope>
    <source>
        <strain evidence="4 6">NCTC10588</strain>
    </source>
</reference>
<accession>A0A494J1U3</accession>
<dbReference type="InterPro" id="IPR050678">
    <property type="entry name" value="DNA_Partitioning_ATPase"/>
</dbReference>
<dbReference type="Gene3D" id="3.40.50.300">
    <property type="entry name" value="P-loop containing nucleotide triphosphate hydrolases"/>
    <property type="match status" value="1"/>
</dbReference>
<dbReference type="AlphaFoldDB" id="A0A494J1U3"/>
<dbReference type="Proteomes" id="UP000254876">
    <property type="component" value="Unassembled WGS sequence"/>
</dbReference>
<dbReference type="EMBL" id="UFYD01000001">
    <property type="protein sequence ID" value="STC97592.1"/>
    <property type="molecule type" value="Genomic_DNA"/>
</dbReference>
<evidence type="ECO:0000313" key="6">
    <source>
        <dbReference type="Proteomes" id="UP000254876"/>
    </source>
</evidence>
<feature type="domain" description="AAA" evidence="1">
    <location>
        <begin position="3"/>
        <end position="205"/>
    </location>
</feature>
<dbReference type="InterPro" id="IPR025669">
    <property type="entry name" value="AAA_dom"/>
</dbReference>
<dbReference type="CDD" id="cd02042">
    <property type="entry name" value="ParAB_family"/>
    <property type="match status" value="1"/>
</dbReference>
<name>A0A494J1U3_9FLAO</name>
<evidence type="ECO:0000313" key="3">
    <source>
        <dbReference type="EMBL" id="OPB47180.1"/>
    </source>
</evidence>
<proteinExistence type="predicted"/>
<dbReference type="PANTHER" id="PTHR13696">
    <property type="entry name" value="P-LOOP CONTAINING NUCLEOSIDE TRIPHOSPHATE HYDROLASE"/>
    <property type="match status" value="1"/>
</dbReference>
<reference evidence="3" key="2">
    <citation type="submission" date="2016-06" db="EMBL/GenBank/DDBJ databases">
        <authorList>
            <person name="Nicholson A.C."/>
        </authorList>
    </citation>
    <scope>NUCLEOTIDE SEQUENCE [LARGE SCALE GENOMIC DNA]</scope>
    <source>
        <strain evidence="3">E6809</strain>
    </source>
</reference>
<protein>
    <submittedName>
        <fullName evidence="4">Sporulation initiation inhibitor protein soj</fullName>
    </submittedName>
</protein>
<dbReference type="RefSeq" id="WP_078411213.1">
    <property type="nucleotide sequence ID" value="NZ_CP014339.1"/>
</dbReference>
<reference evidence="2 5" key="1">
    <citation type="submission" date="2016-02" db="EMBL/GenBank/DDBJ databases">
        <authorList>
            <person name="Nicholson A.C."/>
            <person name="Humrighouse B.W."/>
            <person name="Loparev V."/>
            <person name="Emery B."/>
            <person name="Graziano J."/>
            <person name="McQuiston J.R."/>
        </authorList>
    </citation>
    <scope>NUCLEOTIDE SEQUENCE [LARGE SCALE GENOMIC DNA]</scope>
    <source>
        <strain evidence="2 5">E6809</strain>
    </source>
</reference>
<dbReference type="EMBL" id="MAHS01000016">
    <property type="protein sequence ID" value="OPB47180.1"/>
    <property type="molecule type" value="Genomic_DNA"/>
</dbReference>